<reference evidence="4 5" key="1">
    <citation type="submission" date="2014-07" db="EMBL/GenBank/DDBJ databases">
        <title>Methanogenic archaea and the global carbon cycle.</title>
        <authorList>
            <person name="Henriksen J.R."/>
            <person name="Luke J."/>
            <person name="Reinhart S."/>
            <person name="Benedict M.N."/>
            <person name="Youngblut N.D."/>
            <person name="Metcalf M.E."/>
            <person name="Whitaker R.J."/>
            <person name="Metcalf W.W."/>
        </authorList>
    </citation>
    <scope>NUCLEOTIDE SEQUENCE [LARGE SCALE GENOMIC DNA]</scope>
    <source>
        <strain evidence="4 5">Wiesmoor</strain>
    </source>
</reference>
<dbReference type="Gene3D" id="3.40.630.30">
    <property type="match status" value="1"/>
</dbReference>
<dbReference type="InterPro" id="IPR016181">
    <property type="entry name" value="Acyl_CoA_acyltransferase"/>
</dbReference>
<feature type="domain" description="N-acetyltransferase" evidence="3">
    <location>
        <begin position="39"/>
        <end position="189"/>
    </location>
</feature>
<evidence type="ECO:0000313" key="5">
    <source>
        <dbReference type="Proteomes" id="UP000033038"/>
    </source>
</evidence>
<evidence type="ECO:0000259" key="3">
    <source>
        <dbReference type="PROSITE" id="PS51186"/>
    </source>
</evidence>
<dbReference type="PANTHER" id="PTHR43420">
    <property type="entry name" value="ACETYLTRANSFERASE"/>
    <property type="match status" value="1"/>
</dbReference>
<accession>A0A0E3LM26</accession>
<dbReference type="PANTHER" id="PTHR43420:SF12">
    <property type="entry name" value="N-ACETYLTRANSFERASE DOMAIN-CONTAINING PROTEIN"/>
    <property type="match status" value="1"/>
</dbReference>
<evidence type="ECO:0000256" key="1">
    <source>
        <dbReference type="ARBA" id="ARBA00022679"/>
    </source>
</evidence>
<protein>
    <submittedName>
        <fullName evidence="4">Ribosomal-protein-S18p-alanine acetyltransferase</fullName>
        <ecNumber evidence="4">2.3.1.-</ecNumber>
    </submittedName>
</protein>
<keyword evidence="2 4" id="KW-0012">Acyltransferase</keyword>
<gene>
    <name evidence="4" type="ORF">MSBRW_3033</name>
</gene>
<proteinExistence type="predicted"/>
<organism evidence="4 5">
    <name type="scientific">Methanosarcina barkeri str. Wiesmoor</name>
    <dbReference type="NCBI Taxonomy" id="1434109"/>
    <lineage>
        <taxon>Archaea</taxon>
        <taxon>Methanobacteriati</taxon>
        <taxon>Methanobacteriota</taxon>
        <taxon>Stenosarchaea group</taxon>
        <taxon>Methanomicrobia</taxon>
        <taxon>Methanosarcinales</taxon>
        <taxon>Methanosarcinaceae</taxon>
        <taxon>Methanosarcina</taxon>
    </lineage>
</organism>
<evidence type="ECO:0000313" key="4">
    <source>
        <dbReference type="EMBL" id="AKB52286.1"/>
    </source>
</evidence>
<dbReference type="PATRIC" id="fig|1434109.4.peg.3950"/>
<dbReference type="EC" id="2.3.1.-" evidence="4"/>
<dbReference type="HOGENOM" id="CLU_013985_8_0_2"/>
<dbReference type="Proteomes" id="UP000033038">
    <property type="component" value="Chromosome"/>
</dbReference>
<dbReference type="InterPro" id="IPR000182">
    <property type="entry name" value="GNAT_dom"/>
</dbReference>
<evidence type="ECO:0000256" key="2">
    <source>
        <dbReference type="ARBA" id="ARBA00023315"/>
    </source>
</evidence>
<keyword evidence="1 4" id="KW-0808">Transferase</keyword>
<dbReference type="EMBL" id="CP009526">
    <property type="protein sequence ID" value="AKB52286.1"/>
    <property type="molecule type" value="Genomic_DNA"/>
</dbReference>
<dbReference type="GeneID" id="24824633"/>
<dbReference type="SUPFAM" id="SSF55729">
    <property type="entry name" value="Acyl-CoA N-acyltransferases (Nat)"/>
    <property type="match status" value="1"/>
</dbReference>
<sequence>MSLSKICIKPIAYLMYFKRLTRDTVGAFLIRNWKQTEKENVMPLENFMLPEVLRIQEEGLENQRQEKLIKYSKKLRKIFYVIKSQNQVVGYSVYYIRLIPTFKGFKKKSVVCSISIDRNFRRKGYGEKLLKESIQEMRLNKIASVLLYVSVNNVSAIRLYEKLGFRIIKETRNICGENEICYEMELSLV</sequence>
<dbReference type="RefSeq" id="WP_011306689.1">
    <property type="nucleotide sequence ID" value="NZ_CP009526.1"/>
</dbReference>
<dbReference type="Pfam" id="PF00583">
    <property type="entry name" value="Acetyltransf_1"/>
    <property type="match status" value="1"/>
</dbReference>
<dbReference type="GO" id="GO:0016747">
    <property type="term" value="F:acyltransferase activity, transferring groups other than amino-acyl groups"/>
    <property type="evidence" value="ECO:0007669"/>
    <property type="project" value="InterPro"/>
</dbReference>
<dbReference type="PROSITE" id="PS51186">
    <property type="entry name" value="GNAT"/>
    <property type="match status" value="1"/>
</dbReference>
<name>A0A0E3LM26_METBA</name>
<dbReference type="InterPro" id="IPR050680">
    <property type="entry name" value="YpeA/RimI_acetyltransf"/>
</dbReference>
<dbReference type="AlphaFoldDB" id="A0A0E3LM26"/>
<dbReference type="KEGG" id="mbw:MSBRW_3033"/>
<dbReference type="CDD" id="cd04301">
    <property type="entry name" value="NAT_SF"/>
    <property type="match status" value="1"/>
</dbReference>